<dbReference type="OrthoDB" id="7032238at2"/>
<keyword evidence="2" id="KW-0472">Membrane</keyword>
<evidence type="ECO:0008006" key="5">
    <source>
        <dbReference type="Google" id="ProtNLM"/>
    </source>
</evidence>
<evidence type="ECO:0000313" key="4">
    <source>
        <dbReference type="Proteomes" id="UP000196878"/>
    </source>
</evidence>
<feature type="transmembrane region" description="Helical" evidence="2">
    <location>
        <begin position="20"/>
        <end position="44"/>
    </location>
</feature>
<name>A0A212AFQ0_9RHOB</name>
<keyword evidence="1" id="KW-0175">Coiled coil</keyword>
<dbReference type="AlphaFoldDB" id="A0A212AFQ0"/>
<gene>
    <name evidence="3" type="ORF">CDV49_03285</name>
</gene>
<keyword evidence="2" id="KW-1133">Transmembrane helix</keyword>
<keyword evidence="2" id="KW-0812">Transmembrane</keyword>
<sequence>MAAPVEQVRVTDTRDPGRSYVDWAAIFAGTVVAGGATVVMTTFAAGLGLGSISVDDGDGGGISLWWLVVTALFTVIAMVAIYMLGGYIAGRMRRRVDGAVRDEVTARDGIHGLAVWGLGMLVGGMLAAGAISGGAKAVGSAASTVTEAAGTAVGGIAQGAGQLAGGVVSGAGQAVGGLVQGAGNAVAPALQDMLPQGLQSNPVDYITDTLLRPGQQQPGMPGMPGAANDPEAMQRQIGRILVNLVETGEISDQDRAFLRQQVAARTGLSEQEVDARVDQAVDRANEIRAQAEQRVQDAKQQAEQLRAEAEQRFEEAKQQAAEAAETARKATILTAFLLAAASLVAGAAAYIGAVHGGRHRDEGRIWGGLSYNR</sequence>
<feature type="coiled-coil region" evidence="1">
    <location>
        <begin position="281"/>
        <end position="326"/>
    </location>
</feature>
<organism evidence="3 4">
    <name type="scientific">Haematobacter genomosp. 1</name>
    <dbReference type="NCBI Taxonomy" id="366618"/>
    <lineage>
        <taxon>Bacteria</taxon>
        <taxon>Pseudomonadati</taxon>
        <taxon>Pseudomonadota</taxon>
        <taxon>Alphaproteobacteria</taxon>
        <taxon>Rhodobacterales</taxon>
        <taxon>Paracoccaceae</taxon>
        <taxon>Haematobacter</taxon>
    </lineage>
</organism>
<feature type="transmembrane region" description="Helical" evidence="2">
    <location>
        <begin position="332"/>
        <end position="354"/>
    </location>
</feature>
<proteinExistence type="predicted"/>
<evidence type="ECO:0000256" key="2">
    <source>
        <dbReference type="SAM" id="Phobius"/>
    </source>
</evidence>
<feature type="transmembrane region" description="Helical" evidence="2">
    <location>
        <begin position="110"/>
        <end position="131"/>
    </location>
</feature>
<evidence type="ECO:0000256" key="1">
    <source>
        <dbReference type="SAM" id="Coils"/>
    </source>
</evidence>
<accession>A0A212AFQ0</accession>
<dbReference type="RefSeq" id="WP_088214139.1">
    <property type="nucleotide sequence ID" value="NZ_NIPW01000005.1"/>
</dbReference>
<reference evidence="3 4" key="1">
    <citation type="submission" date="2016-12" db="EMBL/GenBank/DDBJ databases">
        <title>Comparison of Traditional DNA-DNA Hybridization with In Silico Genomic Analysis.</title>
        <authorList>
            <person name="Nicholson A.C."/>
            <person name="Humrighouse B.W."/>
            <person name="Graziano J."/>
            <person name="Lasker B."/>
            <person name="Whitney A.M."/>
            <person name="Mcquiston J.R."/>
        </authorList>
    </citation>
    <scope>NUCLEOTIDE SEQUENCE [LARGE SCALE GENOMIC DNA]</scope>
    <source>
        <strain evidence="3 4">H2240</strain>
    </source>
</reference>
<feature type="transmembrane region" description="Helical" evidence="2">
    <location>
        <begin position="64"/>
        <end position="89"/>
    </location>
</feature>
<comment type="caution">
    <text evidence="3">The sequence shown here is derived from an EMBL/GenBank/DDBJ whole genome shotgun (WGS) entry which is preliminary data.</text>
</comment>
<protein>
    <recommendedName>
        <fullName evidence="5">ATP synthase F0 subunit B</fullName>
    </recommendedName>
</protein>
<dbReference type="Proteomes" id="UP000196878">
    <property type="component" value="Unassembled WGS sequence"/>
</dbReference>
<evidence type="ECO:0000313" key="3">
    <source>
        <dbReference type="EMBL" id="OWJ80307.1"/>
    </source>
</evidence>
<keyword evidence="4" id="KW-1185">Reference proteome</keyword>
<dbReference type="EMBL" id="NIPW01000005">
    <property type="protein sequence ID" value="OWJ80307.1"/>
    <property type="molecule type" value="Genomic_DNA"/>
</dbReference>